<sequence>MADLASRRAGQGRGRDRRGRDCRAGATSPHRWPSPAPSSSSQEARCFEFILRIDEDTLDIKSLPDKFAEFVDGAEPVKLQLREARCGFCRSPVEVLFYGQGKIYLHTGWDKFAHVHNLKEGCLLTFLYEGDDEMIVKVFDKISCRRHYHTDESSENTGI</sequence>
<dbReference type="InterPro" id="IPR015300">
    <property type="entry name" value="DNA-bd_pseudobarrel_sf"/>
</dbReference>
<dbReference type="PANTHER" id="PTHR31920:SF135">
    <property type="entry name" value="B3 DOMAIN-CONTAINING PROTEIN OS03G0621600-RELATED"/>
    <property type="match status" value="1"/>
</dbReference>
<dbReference type="Proteomes" id="UP001231189">
    <property type="component" value="Unassembled WGS sequence"/>
</dbReference>
<reference evidence="8" key="1">
    <citation type="submission" date="2023-07" db="EMBL/GenBank/DDBJ databases">
        <title>A chromosome-level genome assembly of Lolium multiflorum.</title>
        <authorList>
            <person name="Chen Y."/>
            <person name="Copetti D."/>
            <person name="Kolliker R."/>
            <person name="Studer B."/>
        </authorList>
    </citation>
    <scope>NUCLEOTIDE SEQUENCE</scope>
    <source>
        <strain evidence="8">02402/16</strain>
        <tissue evidence="8">Leaf</tissue>
    </source>
</reference>
<evidence type="ECO:0000313" key="9">
    <source>
        <dbReference type="Proteomes" id="UP001231189"/>
    </source>
</evidence>
<dbReference type="InterPro" id="IPR003340">
    <property type="entry name" value="B3_DNA-bd"/>
</dbReference>
<name>A0AAD8WIH8_LOLMU</name>
<evidence type="ECO:0000256" key="1">
    <source>
        <dbReference type="ARBA" id="ARBA00004123"/>
    </source>
</evidence>
<feature type="region of interest" description="Disordered" evidence="6">
    <location>
        <begin position="1"/>
        <end position="40"/>
    </location>
</feature>
<keyword evidence="3" id="KW-0238">DNA-binding</keyword>
<keyword evidence="9" id="KW-1185">Reference proteome</keyword>
<feature type="domain" description="TF-B3" evidence="7">
    <location>
        <begin position="46"/>
        <end position="142"/>
    </location>
</feature>
<dbReference type="Gene3D" id="2.40.330.10">
    <property type="entry name" value="DNA-binding pseudobarrel domain"/>
    <property type="match status" value="1"/>
</dbReference>
<dbReference type="SUPFAM" id="SSF101936">
    <property type="entry name" value="DNA-binding pseudobarrel domain"/>
    <property type="match status" value="1"/>
</dbReference>
<keyword evidence="4" id="KW-0804">Transcription</keyword>
<proteinExistence type="predicted"/>
<feature type="compositionally biased region" description="Low complexity" evidence="6">
    <location>
        <begin position="24"/>
        <end position="40"/>
    </location>
</feature>
<evidence type="ECO:0000256" key="2">
    <source>
        <dbReference type="ARBA" id="ARBA00023015"/>
    </source>
</evidence>
<comment type="caution">
    <text evidence="8">The sequence shown here is derived from an EMBL/GenBank/DDBJ whole genome shotgun (WGS) entry which is preliminary data.</text>
</comment>
<evidence type="ECO:0000256" key="3">
    <source>
        <dbReference type="ARBA" id="ARBA00023125"/>
    </source>
</evidence>
<dbReference type="GO" id="GO:0003677">
    <property type="term" value="F:DNA binding"/>
    <property type="evidence" value="ECO:0007669"/>
    <property type="project" value="UniProtKB-KW"/>
</dbReference>
<protein>
    <recommendedName>
        <fullName evidence="7">TF-B3 domain-containing protein</fullName>
    </recommendedName>
</protein>
<gene>
    <name evidence="8" type="ORF">QYE76_051215</name>
</gene>
<accession>A0AAD8WIH8</accession>
<comment type="subcellular location">
    <subcellularLocation>
        <location evidence="1">Nucleus</location>
    </subcellularLocation>
</comment>
<dbReference type="Pfam" id="PF02362">
    <property type="entry name" value="B3"/>
    <property type="match status" value="1"/>
</dbReference>
<dbReference type="PROSITE" id="PS50863">
    <property type="entry name" value="B3"/>
    <property type="match status" value="1"/>
</dbReference>
<dbReference type="AlphaFoldDB" id="A0AAD8WIH8"/>
<dbReference type="GO" id="GO:0005634">
    <property type="term" value="C:nucleus"/>
    <property type="evidence" value="ECO:0007669"/>
    <property type="project" value="UniProtKB-SubCell"/>
</dbReference>
<evidence type="ECO:0000259" key="7">
    <source>
        <dbReference type="PROSITE" id="PS50863"/>
    </source>
</evidence>
<evidence type="ECO:0000313" key="8">
    <source>
        <dbReference type="EMBL" id="KAK1663056.1"/>
    </source>
</evidence>
<evidence type="ECO:0000256" key="5">
    <source>
        <dbReference type="ARBA" id="ARBA00023242"/>
    </source>
</evidence>
<evidence type="ECO:0000256" key="6">
    <source>
        <dbReference type="SAM" id="MobiDB-lite"/>
    </source>
</evidence>
<keyword evidence="2" id="KW-0805">Transcription regulation</keyword>
<dbReference type="SMART" id="SM01019">
    <property type="entry name" value="B3"/>
    <property type="match status" value="1"/>
</dbReference>
<keyword evidence="5" id="KW-0539">Nucleus</keyword>
<dbReference type="InterPro" id="IPR050655">
    <property type="entry name" value="Plant_B3_domain"/>
</dbReference>
<dbReference type="CDD" id="cd10017">
    <property type="entry name" value="B3_DNA"/>
    <property type="match status" value="1"/>
</dbReference>
<evidence type="ECO:0000256" key="4">
    <source>
        <dbReference type="ARBA" id="ARBA00023163"/>
    </source>
</evidence>
<organism evidence="8 9">
    <name type="scientific">Lolium multiflorum</name>
    <name type="common">Italian ryegrass</name>
    <name type="synonym">Lolium perenne subsp. multiflorum</name>
    <dbReference type="NCBI Taxonomy" id="4521"/>
    <lineage>
        <taxon>Eukaryota</taxon>
        <taxon>Viridiplantae</taxon>
        <taxon>Streptophyta</taxon>
        <taxon>Embryophyta</taxon>
        <taxon>Tracheophyta</taxon>
        <taxon>Spermatophyta</taxon>
        <taxon>Magnoliopsida</taxon>
        <taxon>Liliopsida</taxon>
        <taxon>Poales</taxon>
        <taxon>Poaceae</taxon>
        <taxon>BOP clade</taxon>
        <taxon>Pooideae</taxon>
        <taxon>Poodae</taxon>
        <taxon>Poeae</taxon>
        <taxon>Poeae Chloroplast Group 2 (Poeae type)</taxon>
        <taxon>Loliodinae</taxon>
        <taxon>Loliinae</taxon>
        <taxon>Lolium</taxon>
    </lineage>
</organism>
<dbReference type="PANTHER" id="PTHR31920">
    <property type="entry name" value="B3 DOMAIN-CONTAINING"/>
    <property type="match status" value="1"/>
</dbReference>
<dbReference type="EMBL" id="JAUUTY010000003">
    <property type="protein sequence ID" value="KAK1663056.1"/>
    <property type="molecule type" value="Genomic_DNA"/>
</dbReference>